<comment type="caution">
    <text evidence="1">The sequence shown here is derived from an EMBL/GenBank/DDBJ whole genome shotgun (WGS) entry which is preliminary data.</text>
</comment>
<keyword evidence="2" id="KW-1185">Reference proteome</keyword>
<dbReference type="EMBL" id="BGPR01015292">
    <property type="protein sequence ID" value="GBN68679.1"/>
    <property type="molecule type" value="Genomic_DNA"/>
</dbReference>
<dbReference type="Proteomes" id="UP000499080">
    <property type="component" value="Unassembled WGS sequence"/>
</dbReference>
<organism evidence="1 2">
    <name type="scientific">Araneus ventricosus</name>
    <name type="common">Orbweaver spider</name>
    <name type="synonym">Epeira ventricosa</name>
    <dbReference type="NCBI Taxonomy" id="182803"/>
    <lineage>
        <taxon>Eukaryota</taxon>
        <taxon>Metazoa</taxon>
        <taxon>Ecdysozoa</taxon>
        <taxon>Arthropoda</taxon>
        <taxon>Chelicerata</taxon>
        <taxon>Arachnida</taxon>
        <taxon>Araneae</taxon>
        <taxon>Araneomorphae</taxon>
        <taxon>Entelegynae</taxon>
        <taxon>Araneoidea</taxon>
        <taxon>Araneidae</taxon>
        <taxon>Araneus</taxon>
    </lineage>
</organism>
<evidence type="ECO:0000313" key="1">
    <source>
        <dbReference type="EMBL" id="GBN68679.1"/>
    </source>
</evidence>
<protein>
    <submittedName>
        <fullName evidence="1">Uncharacterized protein</fullName>
    </submittedName>
</protein>
<gene>
    <name evidence="1" type="ORF">AVEN_242195_1</name>
</gene>
<evidence type="ECO:0000313" key="2">
    <source>
        <dbReference type="Proteomes" id="UP000499080"/>
    </source>
</evidence>
<reference evidence="1 2" key="1">
    <citation type="journal article" date="2019" name="Sci. Rep.">
        <title>Orb-weaving spider Araneus ventricosus genome elucidates the spidroin gene catalogue.</title>
        <authorList>
            <person name="Kono N."/>
            <person name="Nakamura H."/>
            <person name="Ohtoshi R."/>
            <person name="Moran D.A.P."/>
            <person name="Shinohara A."/>
            <person name="Yoshida Y."/>
            <person name="Fujiwara M."/>
            <person name="Mori M."/>
            <person name="Tomita M."/>
            <person name="Arakawa K."/>
        </authorList>
    </citation>
    <scope>NUCLEOTIDE SEQUENCE [LARGE SCALE GENOMIC DNA]</scope>
</reference>
<accession>A0A4Y2QZW4</accession>
<proteinExistence type="predicted"/>
<dbReference type="AlphaFoldDB" id="A0A4Y2QZW4"/>
<sequence length="153" mass="17062">MGQATNKQDIWPSREEAVCLGTRDRPPKKQDIWASQKLCLGTTGQATNKQQDIWASRSCAGDSRTDYQRQVQLGVPEAVAGQQDRLPTNRTLGVQAVGQQDRLPANGTFRRPRKLCLGTAGRATKETGQWASQYCLRQRDRHQQTDVAVPKLC</sequence>
<name>A0A4Y2QZW4_ARAVE</name>